<comment type="caution">
    <text evidence="1">The sequence shown here is derived from an EMBL/GenBank/DDBJ whole genome shotgun (WGS) entry which is preliminary data.</text>
</comment>
<evidence type="ECO:0000313" key="1">
    <source>
        <dbReference type="EMBL" id="KAK3862027.1"/>
    </source>
</evidence>
<protein>
    <submittedName>
        <fullName evidence="1">Uncharacterized protein</fullName>
    </submittedName>
</protein>
<proteinExistence type="predicted"/>
<organism evidence="1 2">
    <name type="scientific">Petrolisthes cinctipes</name>
    <name type="common">Flat porcelain crab</name>
    <dbReference type="NCBI Taxonomy" id="88211"/>
    <lineage>
        <taxon>Eukaryota</taxon>
        <taxon>Metazoa</taxon>
        <taxon>Ecdysozoa</taxon>
        <taxon>Arthropoda</taxon>
        <taxon>Crustacea</taxon>
        <taxon>Multicrustacea</taxon>
        <taxon>Malacostraca</taxon>
        <taxon>Eumalacostraca</taxon>
        <taxon>Eucarida</taxon>
        <taxon>Decapoda</taxon>
        <taxon>Pleocyemata</taxon>
        <taxon>Anomura</taxon>
        <taxon>Galatheoidea</taxon>
        <taxon>Porcellanidae</taxon>
        <taxon>Petrolisthes</taxon>
    </lineage>
</organism>
<evidence type="ECO:0000313" key="2">
    <source>
        <dbReference type="Proteomes" id="UP001286313"/>
    </source>
</evidence>
<dbReference type="EMBL" id="JAWQEG010004350">
    <property type="protein sequence ID" value="KAK3862027.1"/>
    <property type="molecule type" value="Genomic_DNA"/>
</dbReference>
<dbReference type="AlphaFoldDB" id="A0AAE1K1L7"/>
<sequence>MCCVSEFLNLGPDQRTPGTGGGVVIVLDNGWARLWDWGIDVSGIEDPAIDIPQQAIGRVTTPALTFNISQAHH</sequence>
<accession>A0AAE1K1L7</accession>
<name>A0AAE1K1L7_PETCI</name>
<dbReference type="Proteomes" id="UP001286313">
    <property type="component" value="Unassembled WGS sequence"/>
</dbReference>
<gene>
    <name evidence="1" type="ORF">Pcinc_032074</name>
</gene>
<reference evidence="1" key="1">
    <citation type="submission" date="2023-10" db="EMBL/GenBank/DDBJ databases">
        <title>Genome assemblies of two species of porcelain crab, Petrolisthes cinctipes and Petrolisthes manimaculis (Anomura: Porcellanidae).</title>
        <authorList>
            <person name="Angst P."/>
        </authorList>
    </citation>
    <scope>NUCLEOTIDE SEQUENCE</scope>
    <source>
        <strain evidence="1">PB745_01</strain>
        <tissue evidence="1">Gill</tissue>
    </source>
</reference>
<keyword evidence="2" id="KW-1185">Reference proteome</keyword>